<reference evidence="1 3" key="1">
    <citation type="submission" date="2019-06" db="EMBL/GenBank/DDBJ databases">
        <authorList>
            <person name="Fakulujo A."/>
            <person name="Fiaz D."/>
            <person name="Garg S."/>
            <person name="Gordon G."/>
            <person name="Haider Z."/>
            <person name="Hale A."/>
            <person name="Hodges K."/>
            <person name="Jacob L."/>
            <person name="Kandil F."/>
            <person name="Kincaid V."/>
            <person name="Melchor-Guerra M."/>
            <person name="Morrelli A."/>
            <person name="Morris R."/>
            <person name="Nawaz M."/>
            <person name="Nguyen N."/>
            <person name="Omair A."/>
            <person name="Pray J."/>
            <person name="Saleem H."/>
            <person name="Saravane K."/>
            <person name="Sharma A."/>
            <person name="Singh A."/>
            <person name="Walston M."/>
            <person name="Zaman H."/>
            <person name="Puthuveetil N."/>
            <person name="Do L."/>
            <person name="Islam N."/>
            <person name="Johnson A."/>
        </authorList>
    </citation>
    <scope>NUCLEOTIDE SEQUENCE [LARGE SCALE GENOMIC DNA]</scope>
</reference>
<sequence>MAKLTATELANASAFFAGEYVPYASLLAANVGVKIGEEIPAEVVGDFGFDDEEGAYLDTVDGREIRVIETELYVAAEDVATGEVAFFALEEIEE</sequence>
<keyword evidence="3" id="KW-1185">Reference proteome</keyword>
<evidence type="ECO:0000313" key="1">
    <source>
        <dbReference type="EMBL" id="QDH49576.1"/>
    </source>
</evidence>
<dbReference type="EMBL" id="MN038177">
    <property type="protein sequence ID" value="QDH49600.1"/>
    <property type="molecule type" value="Genomic_DNA"/>
</dbReference>
<name>A0A514A8I1_9CAUD</name>
<dbReference type="KEGG" id="vg:55620292"/>
<accession>A0A514A8I1</accession>
<dbReference type="RefSeq" id="YP_009849838.1">
    <property type="nucleotide sequence ID" value="NC_048796.1"/>
</dbReference>
<dbReference type="EMBL" id="MN038177">
    <property type="protein sequence ID" value="QDH49576.1"/>
    <property type="molecule type" value="Genomic_DNA"/>
</dbReference>
<protein>
    <submittedName>
        <fullName evidence="1">Uncharacterized protein</fullName>
    </submittedName>
</protein>
<proteinExistence type="predicted"/>
<dbReference type="Proteomes" id="UP000319711">
    <property type="component" value="Segment"/>
</dbReference>
<evidence type="ECO:0000313" key="3">
    <source>
        <dbReference type="Proteomes" id="UP000319711"/>
    </source>
</evidence>
<gene>
    <name evidence="1" type="primary">6</name>
    <name evidence="2" type="synonym">108</name>
    <name evidence="2" type="ORF">KYLE_112</name>
    <name evidence="1" type="ORF">KYLE_6</name>
</gene>
<evidence type="ECO:0000313" key="2">
    <source>
        <dbReference type="EMBL" id="QDH49600.1"/>
    </source>
</evidence>
<dbReference type="GeneID" id="55620292"/>
<organism evidence="1 3">
    <name type="scientific">Pantoea phage Kyle</name>
    <dbReference type="NCBI Taxonomy" id="2589665"/>
    <lineage>
        <taxon>Viruses</taxon>
        <taxon>Duplodnaviria</taxon>
        <taxon>Heunggongvirae</taxon>
        <taxon>Uroviricota</taxon>
        <taxon>Caudoviricetes</taxon>
        <taxon>Lindbergviridae</taxon>
        <taxon>Kylevirus</taxon>
        <taxon>Kylevirus kyle</taxon>
    </lineage>
</organism>